<dbReference type="Proteomes" id="UP000694521">
    <property type="component" value="Unplaced"/>
</dbReference>
<feature type="region of interest" description="Disordered" evidence="1">
    <location>
        <begin position="281"/>
        <end position="625"/>
    </location>
</feature>
<dbReference type="PANTHER" id="PTHR23039:SF2">
    <property type="entry name" value="NHS-LIKE PROTEIN 2"/>
    <property type="match status" value="1"/>
</dbReference>
<evidence type="ECO:0000313" key="2">
    <source>
        <dbReference type="Ensembl" id="ENSACDP00005000935.1"/>
    </source>
</evidence>
<dbReference type="Ensembl" id="ENSACDT00005001105.1">
    <property type="protein sequence ID" value="ENSACDP00005000935.1"/>
    <property type="gene ID" value="ENSACDG00005000641.1"/>
</dbReference>
<feature type="region of interest" description="Disordered" evidence="1">
    <location>
        <begin position="150"/>
        <end position="251"/>
    </location>
</feature>
<feature type="compositionally biased region" description="Low complexity" evidence="1">
    <location>
        <begin position="263"/>
        <end position="275"/>
    </location>
</feature>
<feature type="compositionally biased region" description="Basic residues" evidence="1">
    <location>
        <begin position="173"/>
        <end position="189"/>
    </location>
</feature>
<name>A0A8B9D1U1_ANSCY</name>
<evidence type="ECO:0000313" key="3">
    <source>
        <dbReference type="Proteomes" id="UP000694521"/>
    </source>
</evidence>
<feature type="compositionally biased region" description="Low complexity" evidence="1">
    <location>
        <begin position="539"/>
        <end position="553"/>
    </location>
</feature>
<accession>A0A8B9D1U1</accession>
<dbReference type="PANTHER" id="PTHR23039">
    <property type="entry name" value="NANCE-HORAN SYNDROME PROTEIN"/>
    <property type="match status" value="1"/>
</dbReference>
<feature type="compositionally biased region" description="Basic and acidic residues" evidence="1">
    <location>
        <begin position="421"/>
        <end position="439"/>
    </location>
</feature>
<feature type="region of interest" description="Disordered" evidence="1">
    <location>
        <begin position="257"/>
        <end position="276"/>
    </location>
</feature>
<dbReference type="Pfam" id="PF15273">
    <property type="entry name" value="NHS"/>
    <property type="match status" value="2"/>
</dbReference>
<organism evidence="2 3">
    <name type="scientific">Anser cygnoides</name>
    <name type="common">Swan goose</name>
    <dbReference type="NCBI Taxonomy" id="8845"/>
    <lineage>
        <taxon>Eukaryota</taxon>
        <taxon>Metazoa</taxon>
        <taxon>Chordata</taxon>
        <taxon>Craniata</taxon>
        <taxon>Vertebrata</taxon>
        <taxon>Euteleostomi</taxon>
        <taxon>Archelosauria</taxon>
        <taxon>Archosauria</taxon>
        <taxon>Dinosauria</taxon>
        <taxon>Saurischia</taxon>
        <taxon>Theropoda</taxon>
        <taxon>Coelurosauria</taxon>
        <taxon>Aves</taxon>
        <taxon>Neognathae</taxon>
        <taxon>Galloanserae</taxon>
        <taxon>Anseriformes</taxon>
        <taxon>Anatidae</taxon>
        <taxon>Anserinae</taxon>
        <taxon>Anser</taxon>
    </lineage>
</organism>
<sequence>AEVLGMLVTLAWHQSWVMIGDTPRWGSAWLWGAKSTEISPSGGSAPKLQPDPMPVLTSCGQTHNGVMRSPPGSGGLRRCDGREARVNFSPTSKEEPEPASEPARLGVERAGCRFRERSLSVPTDSGSLCSVDIAYAEARRSSTNCALGYPSAGSEGSTSTDNISLGPEPDGQRRRRSKSISLKKAKKKPSPPTRSISLIKDGQDGPAALGLPRDQRPKSLCIPLDPPSHRLVHADPQGREPDGPAAPHQWYLADWKTGDPYRSLSGSSTATGTTAIECVKARGSSESLTSPSISRATTPSQLSAEADLKTSSPGRPTGLMSPSSGYSSQPLVPERKSSLPPTSPMERSPKSRLSFDLPLTPPAHLDLSGLKISLKGKTKVSRHHSDSTFGTKLAQKTSPIQPIMPVVTQSDLRSVRLRSISRSEPEDNVDGLEHAEDPPRVPCPGPERKVKPPVAEKPPLAKRPPSILPKPPALREEGPLSPTSPPSIATKDGLAALRKGEPRRGPGEPRRLSQGSLEDEPRPEGERRKAKVPPPVPKKPSVLYLPLAPAPVQQGGGAGDPAPTPSPIITLDTEPSCCHPDTDDPMPTEVPGTAQADFKALLQKKSSKTSAGTRPSAAELLKTTNPLARRVMTEFAPELDGANSPKSQP</sequence>
<feature type="compositionally biased region" description="Basic and acidic residues" evidence="1">
    <location>
        <begin position="232"/>
        <end position="242"/>
    </location>
</feature>
<reference evidence="2" key="1">
    <citation type="submission" date="2025-08" db="UniProtKB">
        <authorList>
            <consortium name="Ensembl"/>
        </authorList>
    </citation>
    <scope>IDENTIFICATION</scope>
</reference>
<feature type="compositionally biased region" description="Polar residues" evidence="1">
    <location>
        <begin position="154"/>
        <end position="163"/>
    </location>
</feature>
<feature type="compositionally biased region" description="Polar residues" evidence="1">
    <location>
        <begin position="387"/>
        <end position="400"/>
    </location>
</feature>
<dbReference type="GO" id="GO:0030154">
    <property type="term" value="P:cell differentiation"/>
    <property type="evidence" value="ECO:0007669"/>
    <property type="project" value="TreeGrafter"/>
</dbReference>
<dbReference type="InterPro" id="IPR024845">
    <property type="entry name" value="NHS-like"/>
</dbReference>
<feature type="compositionally biased region" description="Basic and acidic residues" evidence="1">
    <location>
        <begin position="498"/>
        <end position="511"/>
    </location>
</feature>
<reference evidence="2" key="2">
    <citation type="submission" date="2025-09" db="UniProtKB">
        <authorList>
            <consortium name="Ensembl"/>
        </authorList>
    </citation>
    <scope>IDENTIFICATION</scope>
</reference>
<dbReference type="AlphaFoldDB" id="A0A8B9D1U1"/>
<keyword evidence="3" id="KW-1185">Reference proteome</keyword>
<protein>
    <submittedName>
        <fullName evidence="2">NHS like 2</fullName>
    </submittedName>
</protein>
<feature type="compositionally biased region" description="Polar residues" evidence="1">
    <location>
        <begin position="284"/>
        <end position="330"/>
    </location>
</feature>
<proteinExistence type="predicted"/>
<evidence type="ECO:0000256" key="1">
    <source>
        <dbReference type="SAM" id="MobiDB-lite"/>
    </source>
</evidence>